<dbReference type="GO" id="GO:0006302">
    <property type="term" value="P:double-strand break repair"/>
    <property type="evidence" value="ECO:0007669"/>
    <property type="project" value="TreeGrafter"/>
</dbReference>
<accession>A0A8E1R175</accession>
<evidence type="ECO:0000256" key="2">
    <source>
        <dbReference type="ARBA" id="ARBA00023172"/>
    </source>
</evidence>
<dbReference type="SUPFAM" id="SSF50249">
    <property type="entry name" value="Nucleic acid-binding proteins"/>
    <property type="match status" value="1"/>
</dbReference>
<dbReference type="InterPro" id="IPR003717">
    <property type="entry name" value="RecO"/>
</dbReference>
<dbReference type="Proteomes" id="UP000036951">
    <property type="component" value="Unassembled WGS sequence"/>
</dbReference>
<sequence>MITKTRALVLHSFKYGEQQMIVDFLTETCGRTSCIIKIPTSARGKLKKQYFQPLFILDTDIDIRQNARLQRLKDARIAVPFTSIPFNPYKTAISLFMAEFLRCTTRREQTDPTTFSYIENSIRWLDGCGEGFANFHIVFMMRLSRFLGFYPNTDNYEPGDWFDMRSSCFCRQRPMHVDVLSPDDARKIGLLLRMNYATMHLYRMSHFDRNRMVDTIISYYRIHMPELPELKSLQVLKELFAD</sequence>
<evidence type="ECO:0000256" key="1">
    <source>
        <dbReference type="ARBA" id="ARBA00022763"/>
    </source>
</evidence>
<keyword evidence="6" id="KW-1185">Reference proteome</keyword>
<dbReference type="SUPFAM" id="SSF57863">
    <property type="entry name" value="ArfGap/RecO-like zinc finger"/>
    <property type="match status" value="1"/>
</dbReference>
<evidence type="ECO:0000313" key="6">
    <source>
        <dbReference type="Proteomes" id="UP000036951"/>
    </source>
</evidence>
<feature type="domain" description="DNA replication/recombination mediator RecO N-terminal" evidence="4">
    <location>
        <begin position="1"/>
        <end position="79"/>
    </location>
</feature>
<keyword evidence="2" id="KW-0233">DNA recombination</keyword>
<dbReference type="PANTHER" id="PTHR33991:SF1">
    <property type="entry name" value="DNA REPAIR PROTEIN RECO"/>
    <property type="match status" value="1"/>
</dbReference>
<dbReference type="PANTHER" id="PTHR33991">
    <property type="entry name" value="DNA REPAIR PROTEIN RECO"/>
    <property type="match status" value="1"/>
</dbReference>
<evidence type="ECO:0000313" key="5">
    <source>
        <dbReference type="EMBL" id="KOO68442.1"/>
    </source>
</evidence>
<organism evidence="5 6">
    <name type="scientific">Xylanibacter rarus</name>
    <dbReference type="NCBI Taxonomy" id="1676614"/>
    <lineage>
        <taxon>Bacteria</taxon>
        <taxon>Pseudomonadati</taxon>
        <taxon>Bacteroidota</taxon>
        <taxon>Bacteroidia</taxon>
        <taxon>Bacteroidales</taxon>
        <taxon>Prevotellaceae</taxon>
        <taxon>Xylanibacter</taxon>
    </lineage>
</organism>
<dbReference type="GO" id="GO:0006310">
    <property type="term" value="P:DNA recombination"/>
    <property type="evidence" value="ECO:0007669"/>
    <property type="project" value="UniProtKB-KW"/>
</dbReference>
<name>A0A8E1R175_9BACT</name>
<dbReference type="AlphaFoldDB" id="A0A8E1R175"/>
<dbReference type="Pfam" id="PF02565">
    <property type="entry name" value="RecO_C"/>
    <property type="match status" value="1"/>
</dbReference>
<keyword evidence="1" id="KW-0227">DNA damage</keyword>
<dbReference type="EMBL" id="LFQU01000013">
    <property type="protein sequence ID" value="KOO68442.1"/>
    <property type="molecule type" value="Genomic_DNA"/>
</dbReference>
<keyword evidence="3" id="KW-0234">DNA repair</keyword>
<dbReference type="InterPro" id="IPR022572">
    <property type="entry name" value="DNA_rep/recomb_RecO_N"/>
</dbReference>
<dbReference type="Pfam" id="PF11967">
    <property type="entry name" value="RecO_N"/>
    <property type="match status" value="1"/>
</dbReference>
<evidence type="ECO:0000256" key="3">
    <source>
        <dbReference type="ARBA" id="ARBA00023204"/>
    </source>
</evidence>
<proteinExistence type="predicted"/>
<dbReference type="InterPro" id="IPR037278">
    <property type="entry name" value="ARFGAP/RecO"/>
</dbReference>
<reference evidence="5 6" key="1">
    <citation type="submission" date="2015-06" db="EMBL/GenBank/DDBJ databases">
        <title>Prevotella sp. 109, sp. nov., a novel member of the family Prevotellaceae isolated from human faeces.</title>
        <authorList>
            <person name="Shkoporov A.N."/>
            <person name="Chaplin A.V."/>
            <person name="Kafarskaia L.I."/>
            <person name="Efimov B.A."/>
        </authorList>
    </citation>
    <scope>NUCLEOTIDE SEQUENCE [LARGE SCALE GENOMIC DNA]</scope>
    <source>
        <strain evidence="5 6">109</strain>
    </source>
</reference>
<dbReference type="InterPro" id="IPR012340">
    <property type="entry name" value="NA-bd_OB-fold"/>
</dbReference>
<dbReference type="Gene3D" id="2.40.50.140">
    <property type="entry name" value="Nucleic acid-binding proteins"/>
    <property type="match status" value="1"/>
</dbReference>
<comment type="caution">
    <text evidence="5">The sequence shown here is derived from an EMBL/GenBank/DDBJ whole genome shotgun (WGS) entry which is preliminary data.</text>
</comment>
<gene>
    <name evidence="5" type="ORF">ACU52_07940</name>
</gene>
<evidence type="ECO:0000259" key="4">
    <source>
        <dbReference type="Pfam" id="PF11967"/>
    </source>
</evidence>
<dbReference type="OrthoDB" id="9789152at2"/>
<dbReference type="RefSeq" id="WP_053398405.1">
    <property type="nucleotide sequence ID" value="NZ_LFQU01000013.1"/>
</dbReference>
<protein>
    <submittedName>
        <fullName evidence="5">DNA recombination protein RecO</fullName>
    </submittedName>
</protein>
<dbReference type="GO" id="GO:0043590">
    <property type="term" value="C:bacterial nucleoid"/>
    <property type="evidence" value="ECO:0007669"/>
    <property type="project" value="TreeGrafter"/>
</dbReference>